<evidence type="ECO:0000256" key="1">
    <source>
        <dbReference type="SAM" id="MobiDB-lite"/>
    </source>
</evidence>
<feature type="region of interest" description="Disordered" evidence="1">
    <location>
        <begin position="1"/>
        <end position="27"/>
    </location>
</feature>
<reference evidence="2" key="1">
    <citation type="submission" date="2019-07" db="EMBL/GenBank/DDBJ databases">
        <authorList>
            <person name="Dittberner H."/>
        </authorList>
    </citation>
    <scope>NUCLEOTIDE SEQUENCE [LARGE SCALE GENOMIC DNA]</scope>
</reference>
<comment type="caution">
    <text evidence="2">The sequence shown here is derived from an EMBL/GenBank/DDBJ whole genome shotgun (WGS) entry which is preliminary data.</text>
</comment>
<dbReference type="Proteomes" id="UP000489600">
    <property type="component" value="Unassembled WGS sequence"/>
</dbReference>
<evidence type="ECO:0000313" key="3">
    <source>
        <dbReference type="Proteomes" id="UP000489600"/>
    </source>
</evidence>
<dbReference type="AlphaFoldDB" id="A0A565C9I4"/>
<feature type="compositionally biased region" description="Acidic residues" evidence="1">
    <location>
        <begin position="9"/>
        <end position="27"/>
    </location>
</feature>
<dbReference type="EMBL" id="CABITT030000007">
    <property type="protein sequence ID" value="VVB10291.1"/>
    <property type="molecule type" value="Genomic_DNA"/>
</dbReference>
<gene>
    <name evidence="2" type="ORF">ANE_LOCUS20735</name>
</gene>
<protein>
    <submittedName>
        <fullName evidence="2">Uncharacterized protein</fullName>
    </submittedName>
</protein>
<organism evidence="2 3">
    <name type="scientific">Arabis nemorensis</name>
    <dbReference type="NCBI Taxonomy" id="586526"/>
    <lineage>
        <taxon>Eukaryota</taxon>
        <taxon>Viridiplantae</taxon>
        <taxon>Streptophyta</taxon>
        <taxon>Embryophyta</taxon>
        <taxon>Tracheophyta</taxon>
        <taxon>Spermatophyta</taxon>
        <taxon>Magnoliopsida</taxon>
        <taxon>eudicotyledons</taxon>
        <taxon>Gunneridae</taxon>
        <taxon>Pentapetalae</taxon>
        <taxon>rosids</taxon>
        <taxon>malvids</taxon>
        <taxon>Brassicales</taxon>
        <taxon>Brassicaceae</taxon>
        <taxon>Arabideae</taxon>
        <taxon>Arabis</taxon>
    </lineage>
</organism>
<keyword evidence="3" id="KW-1185">Reference proteome</keyword>
<evidence type="ECO:0000313" key="2">
    <source>
        <dbReference type="EMBL" id="VVB10291.1"/>
    </source>
</evidence>
<name>A0A565C9I4_9BRAS</name>
<sequence>MDDGRRDLIEEDSMSEGGAEEEVSGEVLEVEVVEGEGVPKAEVALDEDNMREGGAEEELQKVRECPKQKVRQYPEAEIAEGEAVPKVQVEVTKIVQKLRRTSRITKQILE</sequence>
<proteinExistence type="predicted"/>
<accession>A0A565C9I4</accession>